<keyword evidence="1" id="KW-0862">Zinc</keyword>
<dbReference type="Gene3D" id="2.30.40.10">
    <property type="entry name" value="Urease, subunit C, domain 1"/>
    <property type="match status" value="1"/>
</dbReference>
<dbReference type="Pfam" id="PF07969">
    <property type="entry name" value="Amidohydro_3"/>
    <property type="match status" value="1"/>
</dbReference>
<dbReference type="InterPro" id="IPR032466">
    <property type="entry name" value="Metal_Hydrolase"/>
</dbReference>
<proteinExistence type="predicted"/>
<keyword evidence="6" id="KW-1185">Reference proteome</keyword>
<dbReference type="AlphaFoldDB" id="A0A4R3MG79"/>
<protein>
    <submittedName>
        <fullName evidence="5">Dihydroorotase</fullName>
    </submittedName>
</protein>
<organism evidence="5 6">
    <name type="scientific">Tepidamorphus gemmatus</name>
    <dbReference type="NCBI Taxonomy" id="747076"/>
    <lineage>
        <taxon>Bacteria</taxon>
        <taxon>Pseudomonadati</taxon>
        <taxon>Pseudomonadota</taxon>
        <taxon>Alphaproteobacteria</taxon>
        <taxon>Hyphomicrobiales</taxon>
        <taxon>Tepidamorphaceae</taxon>
        <taxon>Tepidamorphus</taxon>
    </lineage>
</organism>
<gene>
    <name evidence="5" type="ORF">EDC22_104106</name>
</gene>
<dbReference type="SUPFAM" id="SSF51338">
    <property type="entry name" value="Composite domain of metallo-dependent hydrolases"/>
    <property type="match status" value="1"/>
</dbReference>
<dbReference type="GO" id="GO:0046872">
    <property type="term" value="F:metal ion binding"/>
    <property type="evidence" value="ECO:0007669"/>
    <property type="project" value="InterPro"/>
</dbReference>
<dbReference type="GO" id="GO:0006221">
    <property type="term" value="P:pyrimidine nucleotide biosynthetic process"/>
    <property type="evidence" value="ECO:0007669"/>
    <property type="project" value="UniProtKB-KW"/>
</dbReference>
<comment type="caution">
    <text evidence="5">The sequence shown here is derived from an EMBL/GenBank/DDBJ whole genome shotgun (WGS) entry which is preliminary data.</text>
</comment>
<dbReference type="InterPro" id="IPR011059">
    <property type="entry name" value="Metal-dep_hydrolase_composite"/>
</dbReference>
<evidence type="ECO:0000259" key="4">
    <source>
        <dbReference type="Pfam" id="PF12890"/>
    </source>
</evidence>
<sequence length="445" mass="47074">MPVWGSPEPFERQSAAPLGFRNVRLIDPSTGRDEIGGLLATGGVIADVGPHLTWGPFPDGTEVIDGGGCVLAPGLVDMRVFTGEPGYEHRETIATASRAAAAGGVTTMVCMPDTEPAIDDVALVDYVQRLARDTAIVRVRPMAALTKGLAGVEMTEIGLLSQAGAVAFTNGRKALTSARLMRRALTYARDFGALIVHHVEDPDLAGDGVMNEGETAARLGLRGIPAEAETIMLSRDLQLVGLSGGRYHAAQLSAAASLDHLRRARAQGLPVTAGVSINNLTLNEIDVGAYRTFFKLSPPLRSEDDRRALVAAVAEGLIDVIVSSHDPQDVETKRHPFAECEDGAIGLETLLAAALRLYHSGDVTLLRLIDALSSRPAAILGLDAGSLEPGHPADLVFFDPNLPWVVDATLLSSRSKNTAFENARLQGRVLRTVVAGRTVYDYAGG</sequence>
<dbReference type="InterPro" id="IPR050138">
    <property type="entry name" value="DHOase/Allantoinase_Hydrolase"/>
</dbReference>
<name>A0A4R3MG79_9HYPH</name>
<dbReference type="OrthoDB" id="9775759at2"/>
<dbReference type="Proteomes" id="UP000295678">
    <property type="component" value="Unassembled WGS sequence"/>
</dbReference>
<evidence type="ECO:0000313" key="6">
    <source>
        <dbReference type="Proteomes" id="UP000295678"/>
    </source>
</evidence>
<dbReference type="PANTHER" id="PTHR43668">
    <property type="entry name" value="ALLANTOINASE"/>
    <property type="match status" value="1"/>
</dbReference>
<dbReference type="GO" id="GO:0005737">
    <property type="term" value="C:cytoplasm"/>
    <property type="evidence" value="ECO:0007669"/>
    <property type="project" value="TreeGrafter"/>
</dbReference>
<feature type="domain" description="Dihydroorotase catalytic" evidence="4">
    <location>
        <begin position="69"/>
        <end position="254"/>
    </location>
</feature>
<feature type="domain" description="Amidohydrolase 3" evidence="3">
    <location>
        <begin position="361"/>
        <end position="440"/>
    </location>
</feature>
<evidence type="ECO:0000313" key="5">
    <source>
        <dbReference type="EMBL" id="TCT11349.1"/>
    </source>
</evidence>
<dbReference type="SUPFAM" id="SSF51556">
    <property type="entry name" value="Metallo-dependent hydrolases"/>
    <property type="match status" value="1"/>
</dbReference>
<dbReference type="InterPro" id="IPR024403">
    <property type="entry name" value="DHOase_cat"/>
</dbReference>
<keyword evidence="2" id="KW-0665">Pyrimidine biosynthesis</keyword>
<dbReference type="NCBIfam" id="NF006558">
    <property type="entry name" value="PRK09059.1"/>
    <property type="match status" value="1"/>
</dbReference>
<dbReference type="PANTHER" id="PTHR43668:SF2">
    <property type="entry name" value="ALLANTOINASE"/>
    <property type="match status" value="1"/>
</dbReference>
<dbReference type="CDD" id="cd01317">
    <property type="entry name" value="DHOase_IIa"/>
    <property type="match status" value="1"/>
</dbReference>
<dbReference type="GO" id="GO:0004151">
    <property type="term" value="F:dihydroorotase activity"/>
    <property type="evidence" value="ECO:0007669"/>
    <property type="project" value="InterPro"/>
</dbReference>
<dbReference type="InterPro" id="IPR004722">
    <property type="entry name" value="DHOase"/>
</dbReference>
<accession>A0A4R3MG79</accession>
<dbReference type="Pfam" id="PF12890">
    <property type="entry name" value="DHOase"/>
    <property type="match status" value="1"/>
</dbReference>
<evidence type="ECO:0000259" key="3">
    <source>
        <dbReference type="Pfam" id="PF07969"/>
    </source>
</evidence>
<dbReference type="Gene3D" id="3.20.20.140">
    <property type="entry name" value="Metal-dependent hydrolases"/>
    <property type="match status" value="1"/>
</dbReference>
<dbReference type="GO" id="GO:0006145">
    <property type="term" value="P:purine nucleobase catabolic process"/>
    <property type="evidence" value="ECO:0007669"/>
    <property type="project" value="TreeGrafter"/>
</dbReference>
<dbReference type="GO" id="GO:0004038">
    <property type="term" value="F:allantoinase activity"/>
    <property type="evidence" value="ECO:0007669"/>
    <property type="project" value="TreeGrafter"/>
</dbReference>
<evidence type="ECO:0000256" key="1">
    <source>
        <dbReference type="ARBA" id="ARBA00022833"/>
    </source>
</evidence>
<dbReference type="EMBL" id="SMAK01000004">
    <property type="protein sequence ID" value="TCT11349.1"/>
    <property type="molecule type" value="Genomic_DNA"/>
</dbReference>
<dbReference type="NCBIfam" id="TIGR00857">
    <property type="entry name" value="pyrC_multi"/>
    <property type="match status" value="1"/>
</dbReference>
<dbReference type="RefSeq" id="WP_132806114.1">
    <property type="nucleotide sequence ID" value="NZ_SMAK01000004.1"/>
</dbReference>
<evidence type="ECO:0000256" key="2">
    <source>
        <dbReference type="ARBA" id="ARBA00022975"/>
    </source>
</evidence>
<dbReference type="InterPro" id="IPR013108">
    <property type="entry name" value="Amidohydro_3"/>
</dbReference>
<reference evidence="5 6" key="1">
    <citation type="submission" date="2019-03" db="EMBL/GenBank/DDBJ databases">
        <title>Genomic Encyclopedia of Type Strains, Phase IV (KMG-IV): sequencing the most valuable type-strain genomes for metagenomic binning, comparative biology and taxonomic classification.</title>
        <authorList>
            <person name="Goeker M."/>
        </authorList>
    </citation>
    <scope>NUCLEOTIDE SEQUENCE [LARGE SCALE GENOMIC DNA]</scope>
    <source>
        <strain evidence="5 6">DSM 19345</strain>
    </source>
</reference>